<feature type="region of interest" description="Disordered" evidence="1">
    <location>
        <begin position="130"/>
        <end position="156"/>
    </location>
</feature>
<evidence type="ECO:0000313" key="3">
    <source>
        <dbReference type="Proteomes" id="UP001318860"/>
    </source>
</evidence>
<dbReference type="EMBL" id="JABTTQ020000011">
    <property type="protein sequence ID" value="KAK6145906.1"/>
    <property type="molecule type" value="Genomic_DNA"/>
</dbReference>
<feature type="compositionally biased region" description="Polar residues" evidence="1">
    <location>
        <begin position="197"/>
        <end position="209"/>
    </location>
</feature>
<feature type="region of interest" description="Disordered" evidence="1">
    <location>
        <begin position="185"/>
        <end position="209"/>
    </location>
</feature>
<comment type="caution">
    <text evidence="2">The sequence shown here is derived from an EMBL/GenBank/DDBJ whole genome shotgun (WGS) entry which is preliminary data.</text>
</comment>
<feature type="region of interest" description="Disordered" evidence="1">
    <location>
        <begin position="231"/>
        <end position="261"/>
    </location>
</feature>
<reference evidence="2 3" key="1">
    <citation type="journal article" date="2021" name="Comput. Struct. Biotechnol. J.">
        <title>De novo genome assembly of the potent medicinal plant Rehmannia glutinosa using nanopore technology.</title>
        <authorList>
            <person name="Ma L."/>
            <person name="Dong C."/>
            <person name="Song C."/>
            <person name="Wang X."/>
            <person name="Zheng X."/>
            <person name="Niu Y."/>
            <person name="Chen S."/>
            <person name="Feng W."/>
        </authorList>
    </citation>
    <scope>NUCLEOTIDE SEQUENCE [LARGE SCALE GENOMIC DNA]</scope>
    <source>
        <strain evidence="2">DH-2019</strain>
    </source>
</reference>
<gene>
    <name evidence="2" type="ORF">DH2020_019775</name>
</gene>
<accession>A0ABR0WH30</accession>
<sequence>MSDQELKFFQGLQEEDNICRSMHHLSTAAHHHHHHPTTAATSSESPEKYTTMYNNSTKRHSPLSPSSFQEPVSKRATLHPLSSPSAASDEYHIPGFTKLPLPHSFPTASPPPLRRTVSEPIYSTDAINLAAPPTQSSTSPHPVLQENPNRNNVPQDSFPFPNPVPVIYRTISDPNPVRQVVAAAGGTPPRPPLARNVSRSPSCGDSPSTKRLKRMKERLKEMSHWWNQVVTEGDDEDNDSENYCSDHNHKEESESEMENPSQEAVWVEKNGECLVLHFKCPCGNGYQILLSGKNCYYKLTNF</sequence>
<evidence type="ECO:0000256" key="1">
    <source>
        <dbReference type="SAM" id="MobiDB-lite"/>
    </source>
</evidence>
<evidence type="ECO:0000313" key="2">
    <source>
        <dbReference type="EMBL" id="KAK6145906.1"/>
    </source>
</evidence>
<organism evidence="2 3">
    <name type="scientific">Rehmannia glutinosa</name>
    <name type="common">Chinese foxglove</name>
    <dbReference type="NCBI Taxonomy" id="99300"/>
    <lineage>
        <taxon>Eukaryota</taxon>
        <taxon>Viridiplantae</taxon>
        <taxon>Streptophyta</taxon>
        <taxon>Embryophyta</taxon>
        <taxon>Tracheophyta</taxon>
        <taxon>Spermatophyta</taxon>
        <taxon>Magnoliopsida</taxon>
        <taxon>eudicotyledons</taxon>
        <taxon>Gunneridae</taxon>
        <taxon>Pentapetalae</taxon>
        <taxon>asterids</taxon>
        <taxon>lamiids</taxon>
        <taxon>Lamiales</taxon>
        <taxon>Orobanchaceae</taxon>
        <taxon>Rehmannieae</taxon>
        <taxon>Rehmannia</taxon>
    </lineage>
</organism>
<feature type="region of interest" description="Disordered" evidence="1">
    <location>
        <begin position="27"/>
        <end position="89"/>
    </location>
</feature>
<feature type="compositionally biased region" description="Polar residues" evidence="1">
    <location>
        <begin position="133"/>
        <end position="155"/>
    </location>
</feature>
<proteinExistence type="predicted"/>
<dbReference type="Proteomes" id="UP001318860">
    <property type="component" value="Unassembled WGS sequence"/>
</dbReference>
<name>A0ABR0WH30_REHGL</name>
<protein>
    <submittedName>
        <fullName evidence="2">Uncharacterized protein</fullName>
    </submittedName>
</protein>
<keyword evidence="3" id="KW-1185">Reference proteome</keyword>